<dbReference type="SUPFAM" id="SSF88946">
    <property type="entry name" value="Sigma2 domain of RNA polymerase sigma factors"/>
    <property type="match status" value="1"/>
</dbReference>
<evidence type="ECO:0000256" key="1">
    <source>
        <dbReference type="ARBA" id="ARBA00011344"/>
    </source>
</evidence>
<dbReference type="SUPFAM" id="SSF54427">
    <property type="entry name" value="NTF2-like"/>
    <property type="match status" value="1"/>
</dbReference>
<accession>A0A512RRR5</accession>
<keyword evidence="5" id="KW-1185">Reference proteome</keyword>
<dbReference type="Gene3D" id="1.10.1740.10">
    <property type="match status" value="1"/>
</dbReference>
<dbReference type="Gene3D" id="3.10.450.50">
    <property type="match status" value="1"/>
</dbReference>
<dbReference type="Gene3D" id="1.10.10.10">
    <property type="entry name" value="Winged helix-like DNA-binding domain superfamily/Winged helix DNA-binding domain"/>
    <property type="match status" value="1"/>
</dbReference>
<dbReference type="EMBL" id="BKAU01000006">
    <property type="protein sequence ID" value="GEP98391.1"/>
    <property type="molecule type" value="Genomic_DNA"/>
</dbReference>
<dbReference type="NCBIfam" id="TIGR02937">
    <property type="entry name" value="sigma70-ECF"/>
    <property type="match status" value="1"/>
</dbReference>
<dbReference type="AlphaFoldDB" id="A0A512RRR5"/>
<dbReference type="PANTHER" id="PTHR30173">
    <property type="entry name" value="SIGMA 19 FACTOR"/>
    <property type="match status" value="1"/>
</dbReference>
<dbReference type="GO" id="GO:0016987">
    <property type="term" value="F:sigma factor activity"/>
    <property type="evidence" value="ECO:0007669"/>
    <property type="project" value="InterPro"/>
</dbReference>
<dbReference type="GO" id="GO:0003677">
    <property type="term" value="F:DNA binding"/>
    <property type="evidence" value="ECO:0007669"/>
    <property type="project" value="InterPro"/>
</dbReference>
<dbReference type="CDD" id="cd06171">
    <property type="entry name" value="Sigma70_r4"/>
    <property type="match status" value="1"/>
</dbReference>
<proteinExistence type="predicted"/>
<dbReference type="InterPro" id="IPR036388">
    <property type="entry name" value="WH-like_DNA-bd_sf"/>
</dbReference>
<dbReference type="Pfam" id="PF04542">
    <property type="entry name" value="Sigma70_r2"/>
    <property type="match status" value="1"/>
</dbReference>
<comment type="subunit">
    <text evidence="1">Interacts transiently with the RNA polymerase catalytic core formed by RpoA, RpoB, RpoC and RpoZ (2 alpha, 1 beta, 1 beta' and 1 omega subunit) to form the RNA polymerase holoenzyme that can initiate transcription.</text>
</comment>
<name>A0A512RRR5_9BACT</name>
<evidence type="ECO:0000259" key="3">
    <source>
        <dbReference type="Pfam" id="PF08281"/>
    </source>
</evidence>
<organism evidence="4 5">
    <name type="scientific">Chitinophaga cymbidii</name>
    <dbReference type="NCBI Taxonomy" id="1096750"/>
    <lineage>
        <taxon>Bacteria</taxon>
        <taxon>Pseudomonadati</taxon>
        <taxon>Bacteroidota</taxon>
        <taxon>Chitinophagia</taxon>
        <taxon>Chitinophagales</taxon>
        <taxon>Chitinophagaceae</taxon>
        <taxon>Chitinophaga</taxon>
    </lineage>
</organism>
<protein>
    <submittedName>
        <fullName evidence="4">RNA polymerase sigma factor SigJ</fullName>
    </submittedName>
</protein>
<dbReference type="InterPro" id="IPR052704">
    <property type="entry name" value="ECF_Sigma-70_Domain"/>
</dbReference>
<dbReference type="InterPro" id="IPR014284">
    <property type="entry name" value="RNA_pol_sigma-70_dom"/>
</dbReference>
<feature type="domain" description="RNA polymerase sigma-70 region 2" evidence="2">
    <location>
        <begin position="2"/>
        <end position="65"/>
    </location>
</feature>
<gene>
    <name evidence="4" type="ORF">CCY01nite_46510</name>
</gene>
<dbReference type="InterPro" id="IPR013325">
    <property type="entry name" value="RNA_pol_sigma_r2"/>
</dbReference>
<dbReference type="Proteomes" id="UP000321436">
    <property type="component" value="Unassembled WGS sequence"/>
</dbReference>
<dbReference type="InterPro" id="IPR013249">
    <property type="entry name" value="RNA_pol_sigma70_r4_t2"/>
</dbReference>
<dbReference type="RefSeq" id="WP_146866907.1">
    <property type="nucleotide sequence ID" value="NZ_BKAU01000006.1"/>
</dbReference>
<reference evidence="4 5" key="1">
    <citation type="submission" date="2019-07" db="EMBL/GenBank/DDBJ databases">
        <title>Whole genome shotgun sequence of Chitinophaga cymbidii NBRC 109752.</title>
        <authorList>
            <person name="Hosoyama A."/>
            <person name="Uohara A."/>
            <person name="Ohji S."/>
            <person name="Ichikawa N."/>
        </authorList>
    </citation>
    <scope>NUCLEOTIDE SEQUENCE [LARGE SCALE GENOMIC DNA]</scope>
    <source>
        <strain evidence="4 5">NBRC 109752</strain>
    </source>
</reference>
<feature type="domain" description="RNA polymerase sigma factor 70 region 4 type 2" evidence="3">
    <location>
        <begin position="98"/>
        <end position="148"/>
    </location>
</feature>
<evidence type="ECO:0000313" key="4">
    <source>
        <dbReference type="EMBL" id="GEP98391.1"/>
    </source>
</evidence>
<dbReference type="PANTHER" id="PTHR30173:SF36">
    <property type="entry name" value="ECF RNA POLYMERASE SIGMA FACTOR SIGJ"/>
    <property type="match status" value="1"/>
</dbReference>
<dbReference type="OrthoDB" id="3211555at2"/>
<dbReference type="InterPro" id="IPR013324">
    <property type="entry name" value="RNA_pol_sigma_r3/r4-like"/>
</dbReference>
<evidence type="ECO:0000313" key="5">
    <source>
        <dbReference type="Proteomes" id="UP000321436"/>
    </source>
</evidence>
<sequence>METLRALLTTYAYNILGSLEEAKDIVQDAYLQFMKLNEADVKDPRAYLVRTVINLSINRKERQQKMRAAYPGEWLPEPVATEMPDAALNREDVLSYSLMVLLEKLDARQRAVFILKEAFDYEHTEIAAVLGITVEHSRKILSRAKQQLSPEHPVKDRRMQTGDLRKYLDVIRQADMQQLEQMLIADVVVTVDGGGKVPASQQPVHGRESVMSMLLGIYKKFYTTADVELRQINHQPALFFSRNGELTNCQIFTFEEDRITAVYFIRNPDKLCALQKNAGSCHV</sequence>
<evidence type="ECO:0000259" key="2">
    <source>
        <dbReference type="Pfam" id="PF04542"/>
    </source>
</evidence>
<dbReference type="SUPFAM" id="SSF88659">
    <property type="entry name" value="Sigma3 and sigma4 domains of RNA polymerase sigma factors"/>
    <property type="match status" value="1"/>
</dbReference>
<dbReference type="InterPro" id="IPR007627">
    <property type="entry name" value="RNA_pol_sigma70_r2"/>
</dbReference>
<dbReference type="InterPro" id="IPR032710">
    <property type="entry name" value="NTF2-like_dom_sf"/>
</dbReference>
<comment type="caution">
    <text evidence="4">The sequence shown here is derived from an EMBL/GenBank/DDBJ whole genome shotgun (WGS) entry which is preliminary data.</text>
</comment>
<dbReference type="Pfam" id="PF08281">
    <property type="entry name" value="Sigma70_r4_2"/>
    <property type="match status" value="1"/>
</dbReference>
<dbReference type="GO" id="GO:0006352">
    <property type="term" value="P:DNA-templated transcription initiation"/>
    <property type="evidence" value="ECO:0007669"/>
    <property type="project" value="InterPro"/>
</dbReference>